<name>A0ABX1RSF2_9FLAO</name>
<keyword evidence="5" id="KW-1185">Reference proteome</keyword>
<accession>A0ABX1RSF2</accession>
<dbReference type="PANTHER" id="PTHR43685:SF3">
    <property type="entry name" value="SLR2126 PROTEIN"/>
    <property type="match status" value="1"/>
</dbReference>
<proteinExistence type="predicted"/>
<sequence>MGYHIKSTLIISTYNWSDALELVLMSIKNQITLPNEVIIADDGSKKDTRDLIQRFQNNFPVPLIHVWHEDHGFNKSMILNKAIAKAQGEYIIQSDGDCILHPSFVKDHLRFIKKGHYLFGSRVNIQAFYLKDLFSKKQVKLHAFSKGIKKRTRAIHIPVLTNLYKIRNVFSKKFRGCNTSYFKSDFLAVNGYNEDFRGWGREDSELAYRFHNYGLKGRRLRYCGIVFHIFHNEKSKDRLEINNDIEKTTIDNKVVWCKNGIDKYLSEA</sequence>
<organism evidence="4 5">
    <name type="scientific">Flavivirga algicola</name>
    <dbReference type="NCBI Taxonomy" id="2729136"/>
    <lineage>
        <taxon>Bacteria</taxon>
        <taxon>Pseudomonadati</taxon>
        <taxon>Bacteroidota</taxon>
        <taxon>Flavobacteriia</taxon>
        <taxon>Flavobacteriales</taxon>
        <taxon>Flavobacteriaceae</taxon>
        <taxon>Flavivirga</taxon>
    </lineage>
</organism>
<keyword evidence="1" id="KW-0808">Transferase</keyword>
<dbReference type="EMBL" id="JABBHF010000002">
    <property type="protein sequence ID" value="NMH86471.1"/>
    <property type="molecule type" value="Genomic_DNA"/>
</dbReference>
<feature type="domain" description="Galactosyltransferase C-terminal" evidence="3">
    <location>
        <begin position="170"/>
        <end position="231"/>
    </location>
</feature>
<dbReference type="CDD" id="cd06420">
    <property type="entry name" value="GT2_Chondriotin_Pol_N"/>
    <property type="match status" value="1"/>
</dbReference>
<dbReference type="InterPro" id="IPR027791">
    <property type="entry name" value="Galactosyl_T_C"/>
</dbReference>
<dbReference type="Proteomes" id="UP000746690">
    <property type="component" value="Unassembled WGS sequence"/>
</dbReference>
<dbReference type="RefSeq" id="WP_169669997.1">
    <property type="nucleotide sequence ID" value="NZ_JABBHF010000002.1"/>
</dbReference>
<evidence type="ECO:0000256" key="1">
    <source>
        <dbReference type="ARBA" id="ARBA00022679"/>
    </source>
</evidence>
<dbReference type="InterPro" id="IPR050834">
    <property type="entry name" value="Glycosyltransf_2"/>
</dbReference>
<dbReference type="InterPro" id="IPR029044">
    <property type="entry name" value="Nucleotide-diphossugar_trans"/>
</dbReference>
<protein>
    <submittedName>
        <fullName evidence="4">Glycosyltransferase</fullName>
    </submittedName>
</protein>
<dbReference type="PANTHER" id="PTHR43685">
    <property type="entry name" value="GLYCOSYLTRANSFERASE"/>
    <property type="match status" value="1"/>
</dbReference>
<dbReference type="InterPro" id="IPR001173">
    <property type="entry name" value="Glyco_trans_2-like"/>
</dbReference>
<gene>
    <name evidence="4" type="ORF">HHX25_03070</name>
</gene>
<dbReference type="Pfam" id="PF02709">
    <property type="entry name" value="Glyco_transf_7C"/>
    <property type="match status" value="1"/>
</dbReference>
<dbReference type="Pfam" id="PF00535">
    <property type="entry name" value="Glycos_transf_2"/>
    <property type="match status" value="1"/>
</dbReference>
<evidence type="ECO:0000313" key="4">
    <source>
        <dbReference type="EMBL" id="NMH86471.1"/>
    </source>
</evidence>
<dbReference type="SUPFAM" id="SSF53448">
    <property type="entry name" value="Nucleotide-diphospho-sugar transferases"/>
    <property type="match status" value="1"/>
</dbReference>
<comment type="caution">
    <text evidence="4">The sequence shown here is derived from an EMBL/GenBank/DDBJ whole genome shotgun (WGS) entry which is preliminary data.</text>
</comment>
<evidence type="ECO:0000259" key="2">
    <source>
        <dbReference type="Pfam" id="PF00535"/>
    </source>
</evidence>
<dbReference type="Gene3D" id="3.90.550.10">
    <property type="entry name" value="Spore Coat Polysaccharide Biosynthesis Protein SpsA, Chain A"/>
    <property type="match status" value="1"/>
</dbReference>
<reference evidence="4 5" key="1">
    <citation type="submission" date="2020-04" db="EMBL/GenBank/DDBJ databases">
        <title>A Flavivirga sp. nov.</title>
        <authorList>
            <person name="Sun X."/>
        </authorList>
    </citation>
    <scope>NUCLEOTIDE SEQUENCE [LARGE SCALE GENOMIC DNA]</scope>
    <source>
        <strain evidence="4 5">Y03</strain>
    </source>
</reference>
<evidence type="ECO:0000259" key="3">
    <source>
        <dbReference type="Pfam" id="PF02709"/>
    </source>
</evidence>
<evidence type="ECO:0000313" key="5">
    <source>
        <dbReference type="Proteomes" id="UP000746690"/>
    </source>
</evidence>
<feature type="domain" description="Glycosyltransferase 2-like" evidence="2">
    <location>
        <begin position="9"/>
        <end position="137"/>
    </location>
</feature>